<proteinExistence type="predicted"/>
<dbReference type="Proteomes" id="UP000007015">
    <property type="component" value="Chromosome 2"/>
</dbReference>
<dbReference type="Gramene" id="BGIOSGA006681-TA">
    <property type="protein sequence ID" value="BGIOSGA006681-PA"/>
    <property type="gene ID" value="BGIOSGA006681"/>
</dbReference>
<name>B8AFN9_ORYSI</name>
<dbReference type="InterPro" id="IPR058353">
    <property type="entry name" value="DUF8040"/>
</dbReference>
<keyword evidence="3" id="KW-1185">Reference proteome</keyword>
<dbReference type="Pfam" id="PF26138">
    <property type="entry name" value="DUF8040"/>
    <property type="match status" value="1"/>
</dbReference>
<dbReference type="AlphaFoldDB" id="B8AFN9"/>
<evidence type="ECO:0000259" key="1">
    <source>
        <dbReference type="Pfam" id="PF26138"/>
    </source>
</evidence>
<reference evidence="2 3" key="1">
    <citation type="journal article" date="2005" name="PLoS Biol.">
        <title>The genomes of Oryza sativa: a history of duplications.</title>
        <authorList>
            <person name="Yu J."/>
            <person name="Wang J."/>
            <person name="Lin W."/>
            <person name="Li S."/>
            <person name="Li H."/>
            <person name="Zhou J."/>
            <person name="Ni P."/>
            <person name="Dong W."/>
            <person name="Hu S."/>
            <person name="Zeng C."/>
            <person name="Zhang J."/>
            <person name="Zhang Y."/>
            <person name="Li R."/>
            <person name="Xu Z."/>
            <person name="Li S."/>
            <person name="Li X."/>
            <person name="Zheng H."/>
            <person name="Cong L."/>
            <person name="Lin L."/>
            <person name="Yin J."/>
            <person name="Geng J."/>
            <person name="Li G."/>
            <person name="Shi J."/>
            <person name="Liu J."/>
            <person name="Lv H."/>
            <person name="Li J."/>
            <person name="Wang J."/>
            <person name="Deng Y."/>
            <person name="Ran L."/>
            <person name="Shi X."/>
            <person name="Wang X."/>
            <person name="Wu Q."/>
            <person name="Li C."/>
            <person name="Ren X."/>
            <person name="Wang J."/>
            <person name="Wang X."/>
            <person name="Li D."/>
            <person name="Liu D."/>
            <person name="Zhang X."/>
            <person name="Ji Z."/>
            <person name="Zhao W."/>
            <person name="Sun Y."/>
            <person name="Zhang Z."/>
            <person name="Bao J."/>
            <person name="Han Y."/>
            <person name="Dong L."/>
            <person name="Ji J."/>
            <person name="Chen P."/>
            <person name="Wu S."/>
            <person name="Liu J."/>
            <person name="Xiao Y."/>
            <person name="Bu D."/>
            <person name="Tan J."/>
            <person name="Yang L."/>
            <person name="Ye C."/>
            <person name="Zhang J."/>
            <person name="Xu J."/>
            <person name="Zhou Y."/>
            <person name="Yu Y."/>
            <person name="Zhang B."/>
            <person name="Zhuang S."/>
            <person name="Wei H."/>
            <person name="Liu B."/>
            <person name="Lei M."/>
            <person name="Yu H."/>
            <person name="Li Y."/>
            <person name="Xu H."/>
            <person name="Wei S."/>
            <person name="He X."/>
            <person name="Fang L."/>
            <person name="Zhang Z."/>
            <person name="Zhang Y."/>
            <person name="Huang X."/>
            <person name="Su Z."/>
            <person name="Tong W."/>
            <person name="Li J."/>
            <person name="Tong Z."/>
            <person name="Li S."/>
            <person name="Ye J."/>
            <person name="Wang L."/>
            <person name="Fang L."/>
            <person name="Lei T."/>
            <person name="Chen C."/>
            <person name="Chen H."/>
            <person name="Xu Z."/>
            <person name="Li H."/>
            <person name="Huang H."/>
            <person name="Zhang F."/>
            <person name="Xu H."/>
            <person name="Li N."/>
            <person name="Zhao C."/>
            <person name="Li S."/>
            <person name="Dong L."/>
            <person name="Huang Y."/>
            <person name="Li L."/>
            <person name="Xi Y."/>
            <person name="Qi Q."/>
            <person name="Li W."/>
            <person name="Zhang B."/>
            <person name="Hu W."/>
            <person name="Zhang Y."/>
            <person name="Tian X."/>
            <person name="Jiao Y."/>
            <person name="Liang X."/>
            <person name="Jin J."/>
            <person name="Gao L."/>
            <person name="Zheng W."/>
            <person name="Hao B."/>
            <person name="Liu S."/>
            <person name="Wang W."/>
            <person name="Yuan L."/>
            <person name="Cao M."/>
            <person name="McDermott J."/>
            <person name="Samudrala R."/>
            <person name="Wang J."/>
            <person name="Wong G.K."/>
            <person name="Yang H."/>
        </authorList>
    </citation>
    <scope>NUCLEOTIDE SEQUENCE [LARGE SCALE GENOMIC DNA]</scope>
    <source>
        <strain evidence="3">cv. 93-11</strain>
    </source>
</reference>
<dbReference type="EMBL" id="CM000127">
    <property type="protein sequence ID" value="EEC72933.1"/>
    <property type="molecule type" value="Genomic_DNA"/>
</dbReference>
<organism evidence="2 3">
    <name type="scientific">Oryza sativa subsp. indica</name>
    <name type="common">Rice</name>
    <dbReference type="NCBI Taxonomy" id="39946"/>
    <lineage>
        <taxon>Eukaryota</taxon>
        <taxon>Viridiplantae</taxon>
        <taxon>Streptophyta</taxon>
        <taxon>Embryophyta</taxon>
        <taxon>Tracheophyta</taxon>
        <taxon>Spermatophyta</taxon>
        <taxon>Magnoliopsida</taxon>
        <taxon>Liliopsida</taxon>
        <taxon>Poales</taxon>
        <taxon>Poaceae</taxon>
        <taxon>BOP clade</taxon>
        <taxon>Oryzoideae</taxon>
        <taxon>Oryzeae</taxon>
        <taxon>Oryzinae</taxon>
        <taxon>Oryza</taxon>
        <taxon>Oryza sativa</taxon>
    </lineage>
</organism>
<evidence type="ECO:0000313" key="3">
    <source>
        <dbReference type="Proteomes" id="UP000007015"/>
    </source>
</evidence>
<feature type="domain" description="DUF8040" evidence="1">
    <location>
        <begin position="83"/>
        <end position="163"/>
    </location>
</feature>
<gene>
    <name evidence="2" type="ORF">OsI_06783</name>
</gene>
<dbReference type="HOGENOM" id="CLU_1311943_0_0_1"/>
<accession>B8AFN9</accession>
<protein>
    <recommendedName>
        <fullName evidence="1">DUF8040 domain-containing protein</fullName>
    </recommendedName>
</protein>
<sequence length="210" mass="23625">MELLKADGITKKVPLYHMALKLFRDGYLHEFFIDDCITPKEGVYFIHLHYQVETMFAPPPTCSGGANGFGGWFDSGGGFGPRGYDAQCQAIFRMRADQIHALFGLLTNRYNLHGTIEIYPMEALGIFLYNMAGGYSNRSTNNRMVHSRSTVSKYFHRVLNVVYAITIDINKHVDPNFARVDNRVMQDEAFQPFAGTEGSVDGTHSCYCGI</sequence>
<evidence type="ECO:0000313" key="2">
    <source>
        <dbReference type="EMBL" id="EEC72933.1"/>
    </source>
</evidence>